<reference evidence="1" key="1">
    <citation type="submission" date="2021-06" db="EMBL/GenBank/DDBJ databases">
        <authorList>
            <person name="Kallberg Y."/>
            <person name="Tangrot J."/>
            <person name="Rosling A."/>
        </authorList>
    </citation>
    <scope>NUCLEOTIDE SEQUENCE</scope>
    <source>
        <strain evidence="1">AU212A</strain>
    </source>
</reference>
<proteinExistence type="predicted"/>
<dbReference type="EMBL" id="CAJVPM010002306">
    <property type="protein sequence ID" value="CAG8483991.1"/>
    <property type="molecule type" value="Genomic_DNA"/>
</dbReference>
<protein>
    <submittedName>
        <fullName evidence="1">4646_t:CDS:1</fullName>
    </submittedName>
</protein>
<gene>
    <name evidence="1" type="ORF">SCALOS_LOCUS2547</name>
</gene>
<keyword evidence="2" id="KW-1185">Reference proteome</keyword>
<dbReference type="Proteomes" id="UP000789860">
    <property type="component" value="Unassembled WGS sequence"/>
</dbReference>
<evidence type="ECO:0000313" key="1">
    <source>
        <dbReference type="EMBL" id="CAG8483991.1"/>
    </source>
</evidence>
<comment type="caution">
    <text evidence="1">The sequence shown here is derived from an EMBL/GenBank/DDBJ whole genome shotgun (WGS) entry which is preliminary data.</text>
</comment>
<organism evidence="1 2">
    <name type="scientific">Scutellospora calospora</name>
    <dbReference type="NCBI Taxonomy" id="85575"/>
    <lineage>
        <taxon>Eukaryota</taxon>
        <taxon>Fungi</taxon>
        <taxon>Fungi incertae sedis</taxon>
        <taxon>Mucoromycota</taxon>
        <taxon>Glomeromycotina</taxon>
        <taxon>Glomeromycetes</taxon>
        <taxon>Diversisporales</taxon>
        <taxon>Gigasporaceae</taxon>
        <taxon>Scutellospora</taxon>
    </lineage>
</organism>
<evidence type="ECO:0000313" key="2">
    <source>
        <dbReference type="Proteomes" id="UP000789860"/>
    </source>
</evidence>
<sequence length="543" mass="61220">MTSSVICHSSIQFPFRTPLSDNAYMICEIFSHLLEKQSDLFSCCLVSRLWNTCAIPCLWKAPRLKRESTLSKFIGTLMRSQQSLTIYSYGCLIHTLDLSRLSFNCPAAELNFITECCGVLKIIDFSNCQKLRDDALTRISERCYNLRSLKLLNLPYITDESVINIINRCNRLEYFAFGDCIGITDRSLRQLANMSYLTTLEILFGNNIKNETFVLITQGCSRLKNLHVWDCGNLDDSAIIQIAINMNQNLESLILHNPQHITDLSLTHIASRCTNLRHLGLEPYEGVTNNTLIALANNAFKLESIQISLNRASSFSNDGFSLVAQRLIMLSKVTLQYSTPLVTDITLSILSIRLTSLHLYNCNFTDASLIAIAHSRPPINDLCIFDLMKISDHAVILLLYNIVGTLTSLQISNCEGLSERIVTEGIKHCINLRKLCLTTSSDFTIVGLDAIVKNCIELREFYLASTEDIPKEVIAPELMCLRKLEKLRIRNCPSLSQEDIWCICCACTSLQEFFFGRSVNLNEEFVIQFNSNGKGKPLLVLGP</sequence>
<accession>A0ACA9KPH6</accession>
<name>A0ACA9KPH6_9GLOM</name>